<dbReference type="InterPro" id="IPR003676">
    <property type="entry name" value="SAUR_fam"/>
</dbReference>
<accession>A0A498JNS0</accession>
<organism evidence="2 3">
    <name type="scientific">Malus domestica</name>
    <name type="common">Apple</name>
    <name type="synonym">Pyrus malus</name>
    <dbReference type="NCBI Taxonomy" id="3750"/>
    <lineage>
        <taxon>Eukaryota</taxon>
        <taxon>Viridiplantae</taxon>
        <taxon>Streptophyta</taxon>
        <taxon>Embryophyta</taxon>
        <taxon>Tracheophyta</taxon>
        <taxon>Spermatophyta</taxon>
        <taxon>Magnoliopsida</taxon>
        <taxon>eudicotyledons</taxon>
        <taxon>Gunneridae</taxon>
        <taxon>Pentapetalae</taxon>
        <taxon>rosids</taxon>
        <taxon>fabids</taxon>
        <taxon>Rosales</taxon>
        <taxon>Rosaceae</taxon>
        <taxon>Amygdaloideae</taxon>
        <taxon>Maleae</taxon>
        <taxon>Malus</taxon>
    </lineage>
</organism>
<keyword evidence="3" id="KW-1185">Reference proteome</keyword>
<reference evidence="2 3" key="1">
    <citation type="submission" date="2018-10" db="EMBL/GenBank/DDBJ databases">
        <title>A high-quality apple genome assembly.</title>
        <authorList>
            <person name="Hu J."/>
        </authorList>
    </citation>
    <scope>NUCLEOTIDE SEQUENCE [LARGE SCALE GENOMIC DNA]</scope>
    <source>
        <strain evidence="3">cv. HFTH1</strain>
        <tissue evidence="2">Young leaf</tissue>
    </source>
</reference>
<protein>
    <submittedName>
        <fullName evidence="2">Uncharacterized protein</fullName>
    </submittedName>
</protein>
<dbReference type="Proteomes" id="UP000290289">
    <property type="component" value="Chromosome 5"/>
</dbReference>
<comment type="caution">
    <text evidence="2">The sequence shown here is derived from an EMBL/GenBank/DDBJ whole genome shotgun (WGS) entry which is preliminary data.</text>
</comment>
<gene>
    <name evidence="2" type="ORF">DVH24_009914</name>
</gene>
<evidence type="ECO:0000256" key="1">
    <source>
        <dbReference type="ARBA" id="ARBA00006974"/>
    </source>
</evidence>
<dbReference type="EMBL" id="RDQH01000331">
    <property type="protein sequence ID" value="RXH97589.1"/>
    <property type="molecule type" value="Genomic_DNA"/>
</dbReference>
<sequence>MLIIRRSLLIAKQSSMTTKNVPKGDFAVYVGEEQKKKLVVSMSYLNHQWFQDLLSCEEKFGFTHRKGGITIPCIEEAFIGLSSCLHALYLE</sequence>
<dbReference type="PANTHER" id="PTHR31929">
    <property type="entry name" value="SAUR-LIKE AUXIN-RESPONSIVE PROTEIN FAMILY-RELATED"/>
    <property type="match status" value="1"/>
</dbReference>
<evidence type="ECO:0000313" key="2">
    <source>
        <dbReference type="EMBL" id="RXH97589.1"/>
    </source>
</evidence>
<dbReference type="Pfam" id="PF02519">
    <property type="entry name" value="Auxin_inducible"/>
    <property type="match status" value="1"/>
</dbReference>
<name>A0A498JNS0_MALDO</name>
<dbReference type="GO" id="GO:0009733">
    <property type="term" value="P:response to auxin"/>
    <property type="evidence" value="ECO:0007669"/>
    <property type="project" value="InterPro"/>
</dbReference>
<proteinExistence type="inferred from homology"/>
<dbReference type="AlphaFoldDB" id="A0A498JNS0"/>
<comment type="similarity">
    <text evidence="1">Belongs to the ARG7 family.</text>
</comment>
<evidence type="ECO:0000313" key="3">
    <source>
        <dbReference type="Proteomes" id="UP000290289"/>
    </source>
</evidence>